<sequence>MDATTIDFLRQVNNDFYARCASSFSASRNAPWVGWRSCLEAAQDCGAVRLCDGPDVHLYDRATAQPGAIRKGASVRVLDVACGNMRFAAFLREELRGRQIDYFAVDDCAGLVPHLPEDEGFSTCFQNLDIIGELAVGVGLAHAIDAEPCDLVGCFGFFHHVPSFELRVRLIDALLQKTASGGVVCASFWQFMGDEKFVKKAEAWNSKAKSELASAGLDASQLEAGDYFLGWQNEPGLWRYCHDFEELEIDALVAAACEGGKAREVARFSADGKSGAMNRYVVLQKR</sequence>
<comment type="caution">
    <text evidence="1">The sequence shown here is derived from an EMBL/GenBank/DDBJ whole genome shotgun (WGS) entry which is preliminary data.</text>
</comment>
<keyword evidence="1" id="KW-0489">Methyltransferase</keyword>
<dbReference type="GO" id="GO:0008168">
    <property type="term" value="F:methyltransferase activity"/>
    <property type="evidence" value="ECO:0007669"/>
    <property type="project" value="UniProtKB-KW"/>
</dbReference>
<dbReference type="GO" id="GO:0032259">
    <property type="term" value="P:methylation"/>
    <property type="evidence" value="ECO:0007669"/>
    <property type="project" value="UniProtKB-KW"/>
</dbReference>
<dbReference type="EMBL" id="PPTO01000020">
    <property type="protein sequence ID" value="RDB55274.1"/>
    <property type="molecule type" value="Genomic_DNA"/>
</dbReference>
<dbReference type="Gene3D" id="3.40.50.150">
    <property type="entry name" value="Vaccinia Virus protein VP39"/>
    <property type="match status" value="1"/>
</dbReference>
<dbReference type="InterPro" id="IPR029063">
    <property type="entry name" value="SAM-dependent_MTases_sf"/>
</dbReference>
<reference evidence="1 2" key="1">
    <citation type="journal article" date="2018" name="Elife">
        <title>Discovery and characterization of a prevalent human gut bacterial enzyme sufficient for the inactivation of a family of plant toxins.</title>
        <authorList>
            <person name="Koppel N."/>
            <person name="Bisanz J.E."/>
            <person name="Pandelia M.E."/>
            <person name="Turnbaugh P.J."/>
            <person name="Balskus E.P."/>
        </authorList>
    </citation>
    <scope>NUCLEOTIDE SEQUENCE [LARGE SCALE GENOMIC DNA]</scope>
    <source>
        <strain evidence="1 2">OB21 GAM31</strain>
    </source>
</reference>
<evidence type="ECO:0000313" key="2">
    <source>
        <dbReference type="Proteomes" id="UP000253975"/>
    </source>
</evidence>
<dbReference type="RefSeq" id="WP_147269269.1">
    <property type="nucleotide sequence ID" value="NZ_PPTO01000020.1"/>
</dbReference>
<protein>
    <submittedName>
        <fullName evidence="1">Class I SAM-dependent methyltransferase</fullName>
    </submittedName>
</protein>
<keyword evidence="1" id="KW-0808">Transferase</keyword>
<organism evidence="1 2">
    <name type="scientific">Slackia isoflavoniconvertens</name>
    <dbReference type="NCBI Taxonomy" id="572010"/>
    <lineage>
        <taxon>Bacteria</taxon>
        <taxon>Bacillati</taxon>
        <taxon>Actinomycetota</taxon>
        <taxon>Coriobacteriia</taxon>
        <taxon>Eggerthellales</taxon>
        <taxon>Eggerthellaceae</taxon>
        <taxon>Slackia</taxon>
    </lineage>
</organism>
<name>A0A369L7W6_9ACTN</name>
<accession>A0A369L7W6</accession>
<dbReference type="SUPFAM" id="SSF53335">
    <property type="entry name" value="S-adenosyl-L-methionine-dependent methyltransferases"/>
    <property type="match status" value="1"/>
</dbReference>
<proteinExistence type="predicted"/>
<evidence type="ECO:0000313" key="1">
    <source>
        <dbReference type="EMBL" id="RDB55274.1"/>
    </source>
</evidence>
<dbReference type="AlphaFoldDB" id="A0A369L7W6"/>
<gene>
    <name evidence="1" type="ORF">C1881_09605</name>
</gene>
<dbReference type="Proteomes" id="UP000253975">
    <property type="component" value="Unassembled WGS sequence"/>
</dbReference>